<feature type="region of interest" description="Disordered" evidence="1">
    <location>
        <begin position="175"/>
        <end position="280"/>
    </location>
</feature>
<evidence type="ECO:0000313" key="4">
    <source>
        <dbReference type="EMBL" id="QDV27757.1"/>
    </source>
</evidence>
<feature type="compositionally biased region" description="Low complexity" evidence="1">
    <location>
        <begin position="108"/>
        <end position="119"/>
    </location>
</feature>
<evidence type="ECO:0000256" key="2">
    <source>
        <dbReference type="SAM" id="Phobius"/>
    </source>
</evidence>
<dbReference type="OrthoDB" id="288124at2"/>
<feature type="region of interest" description="Disordered" evidence="1">
    <location>
        <begin position="83"/>
        <end position="119"/>
    </location>
</feature>
<dbReference type="PROSITE" id="PS50234">
    <property type="entry name" value="VWFA"/>
    <property type="match status" value="1"/>
</dbReference>
<feature type="compositionally biased region" description="Low complexity" evidence="1">
    <location>
        <begin position="213"/>
        <end position="226"/>
    </location>
</feature>
<sequence length="605" mass="64279">MATKRTASRRMPFLMPPLLSQPRGAPASEDEALLAQGADALEALTQEAVAARAEADRLALEILLARATKGDVQPLRTWLQSHSEPLPEHLGSREVGSNGAGANGAGANGRPSGLQGESGEAEALAGGGWAQLEKHAVERLRQREEALPLAEEPPHAVPANAAFPDPPLERAAAAVPNAKSCTENALQPGPKKWRQVPPGKQAAAKSSPDRQPGRAARPPAGAALNPPAMPSSVAPTILEKPRVGRRPPGAAAEGSLQAGREKERGTRIDRGRECGEKGCGEKEARGSTVVEPRQLVLKRWKIRGLVVSALAHLVLILLLGFITLKLPSQAASLALESAPVEVSEPTMEMSSPREVAEPEVDSPAESTAEASLDVVESFEGLEVSLTDSLSGLADTQSQVTSLAAMTGLAASGTGIPNHSGASFYGASASGNCFCFVIDGSGSMRGGPWDAAKGELMRSIAGMKREQRFYIIFYNRELSAIPLPGERTPSPRALYATPENIEHAQRWLEVQRIGIGAPPDDALQFAIDKEPDAIYLLTDGDTTMDVARFLREINRVDDLLGNPQILVPIHTIAFYSSKGQQLLRSIAQENRGQYIYVPDPRKGIGR</sequence>
<accession>A0A518GGQ8</accession>
<dbReference type="RefSeq" id="WP_145085625.1">
    <property type="nucleotide sequence ID" value="NZ_CP036298.1"/>
</dbReference>
<feature type="region of interest" description="Disordered" evidence="1">
    <location>
        <begin position="1"/>
        <end position="30"/>
    </location>
</feature>
<feature type="compositionally biased region" description="Basic and acidic residues" evidence="1">
    <location>
        <begin position="259"/>
        <end position="280"/>
    </location>
</feature>
<evidence type="ECO:0000259" key="3">
    <source>
        <dbReference type="PROSITE" id="PS50234"/>
    </source>
</evidence>
<dbReference type="InterPro" id="IPR002035">
    <property type="entry name" value="VWF_A"/>
</dbReference>
<dbReference type="EMBL" id="CP036298">
    <property type="protein sequence ID" value="QDV27757.1"/>
    <property type="molecule type" value="Genomic_DNA"/>
</dbReference>
<keyword evidence="2" id="KW-1133">Transmembrane helix</keyword>
<evidence type="ECO:0000313" key="5">
    <source>
        <dbReference type="Proteomes" id="UP000318017"/>
    </source>
</evidence>
<feature type="region of interest" description="Disordered" evidence="1">
    <location>
        <begin position="344"/>
        <end position="368"/>
    </location>
</feature>
<organism evidence="4 5">
    <name type="scientific">Aureliella helgolandensis</name>
    <dbReference type="NCBI Taxonomy" id="2527968"/>
    <lineage>
        <taxon>Bacteria</taxon>
        <taxon>Pseudomonadati</taxon>
        <taxon>Planctomycetota</taxon>
        <taxon>Planctomycetia</taxon>
        <taxon>Pirellulales</taxon>
        <taxon>Pirellulaceae</taxon>
        <taxon>Aureliella</taxon>
    </lineage>
</organism>
<keyword evidence="2" id="KW-0812">Transmembrane</keyword>
<name>A0A518GGQ8_9BACT</name>
<dbReference type="SUPFAM" id="SSF53300">
    <property type="entry name" value="vWA-like"/>
    <property type="match status" value="1"/>
</dbReference>
<dbReference type="InterPro" id="IPR036465">
    <property type="entry name" value="vWFA_dom_sf"/>
</dbReference>
<feature type="transmembrane region" description="Helical" evidence="2">
    <location>
        <begin position="302"/>
        <end position="324"/>
    </location>
</feature>
<gene>
    <name evidence="4" type="ORF">Q31a_61500</name>
</gene>
<dbReference type="KEGG" id="ahel:Q31a_61500"/>
<proteinExistence type="predicted"/>
<dbReference type="Gene3D" id="3.40.50.410">
    <property type="entry name" value="von Willebrand factor, type A domain"/>
    <property type="match status" value="1"/>
</dbReference>
<evidence type="ECO:0000256" key="1">
    <source>
        <dbReference type="SAM" id="MobiDB-lite"/>
    </source>
</evidence>
<feature type="domain" description="VWFA" evidence="3">
    <location>
        <begin position="432"/>
        <end position="605"/>
    </location>
</feature>
<dbReference type="AlphaFoldDB" id="A0A518GGQ8"/>
<keyword evidence="5" id="KW-1185">Reference proteome</keyword>
<feature type="compositionally biased region" description="Gly residues" evidence="1">
    <location>
        <begin position="98"/>
        <end position="107"/>
    </location>
</feature>
<keyword evidence="2" id="KW-0472">Membrane</keyword>
<dbReference type="Proteomes" id="UP000318017">
    <property type="component" value="Chromosome"/>
</dbReference>
<dbReference type="Pfam" id="PF00092">
    <property type="entry name" value="VWA"/>
    <property type="match status" value="1"/>
</dbReference>
<reference evidence="4 5" key="1">
    <citation type="submission" date="2019-02" db="EMBL/GenBank/DDBJ databases">
        <title>Deep-cultivation of Planctomycetes and their phenomic and genomic characterization uncovers novel biology.</title>
        <authorList>
            <person name="Wiegand S."/>
            <person name="Jogler M."/>
            <person name="Boedeker C."/>
            <person name="Pinto D."/>
            <person name="Vollmers J."/>
            <person name="Rivas-Marin E."/>
            <person name="Kohn T."/>
            <person name="Peeters S.H."/>
            <person name="Heuer A."/>
            <person name="Rast P."/>
            <person name="Oberbeckmann S."/>
            <person name="Bunk B."/>
            <person name="Jeske O."/>
            <person name="Meyerdierks A."/>
            <person name="Storesund J.E."/>
            <person name="Kallscheuer N."/>
            <person name="Luecker S."/>
            <person name="Lage O.M."/>
            <person name="Pohl T."/>
            <person name="Merkel B.J."/>
            <person name="Hornburger P."/>
            <person name="Mueller R.-W."/>
            <person name="Bruemmer F."/>
            <person name="Labrenz M."/>
            <person name="Spormann A.M."/>
            <person name="Op den Camp H."/>
            <person name="Overmann J."/>
            <person name="Amann R."/>
            <person name="Jetten M.S.M."/>
            <person name="Mascher T."/>
            <person name="Medema M.H."/>
            <person name="Devos D.P."/>
            <person name="Kaster A.-K."/>
            <person name="Ovreas L."/>
            <person name="Rohde M."/>
            <person name="Galperin M.Y."/>
            <person name="Jogler C."/>
        </authorList>
    </citation>
    <scope>NUCLEOTIDE SEQUENCE [LARGE SCALE GENOMIC DNA]</scope>
    <source>
        <strain evidence="4 5">Q31a</strain>
    </source>
</reference>
<protein>
    <recommendedName>
        <fullName evidence="3">VWFA domain-containing protein</fullName>
    </recommendedName>
</protein>